<dbReference type="InterPro" id="IPR042201">
    <property type="entry name" value="FH2_Formin_sf"/>
</dbReference>
<evidence type="ECO:0000256" key="3">
    <source>
        <dbReference type="RuleBase" id="RU361260"/>
    </source>
</evidence>
<dbReference type="SMART" id="SM00498">
    <property type="entry name" value="FH2"/>
    <property type="match status" value="1"/>
</dbReference>
<dbReference type="GeneID" id="123425458"/>
<dbReference type="Pfam" id="PF10409">
    <property type="entry name" value="PTEN_C2"/>
    <property type="match status" value="1"/>
</dbReference>
<dbReference type="EnsemblPlants" id="HORVU.MOREX.r3.2HG0128750.1">
    <property type="protein sequence ID" value="HORVU.MOREX.r3.2HG0128750.1"/>
    <property type="gene ID" value="HORVU.MOREX.r3.2HG0128750"/>
</dbReference>
<comment type="similarity">
    <text evidence="1">Belongs to the formin-like family. Class-II subfamily.</text>
</comment>
<reference evidence="7" key="2">
    <citation type="submission" date="2020-10" db="EMBL/GenBank/DDBJ databases">
        <authorList>
            <person name="Scholz U."/>
            <person name="Mascher M."/>
            <person name="Fiebig A."/>
        </authorList>
    </citation>
    <scope>NUCLEOTIDE SEQUENCE [LARGE SCALE GENOMIC DNA]</scope>
    <source>
        <strain evidence="7">cv. Morex</strain>
    </source>
</reference>
<evidence type="ECO:0000259" key="5">
    <source>
        <dbReference type="PROSITE" id="PS51182"/>
    </source>
</evidence>
<dbReference type="GO" id="GO:0004721">
    <property type="term" value="F:phosphoprotein phosphatase activity"/>
    <property type="evidence" value="ECO:0007669"/>
    <property type="project" value="UniProtKB-KW"/>
</dbReference>
<evidence type="ECO:0000259" key="6">
    <source>
        <dbReference type="PROSITE" id="PS51444"/>
    </source>
</evidence>
<name>A0A8I6X5C8_HORVV</name>
<dbReference type="InterPro" id="IPR029021">
    <property type="entry name" value="Prot-tyrosine_phosphatase-like"/>
</dbReference>
<proteinExistence type="inferred from homology"/>
<dbReference type="SUPFAM" id="SSF52799">
    <property type="entry name" value="(Phosphotyrosine protein) phosphatases II"/>
    <property type="match status" value="1"/>
</dbReference>
<keyword evidence="8" id="KW-1185">Reference proteome</keyword>
<feature type="compositionally biased region" description="Pro residues" evidence="4">
    <location>
        <begin position="925"/>
        <end position="934"/>
    </location>
</feature>
<dbReference type="SUPFAM" id="SSF101447">
    <property type="entry name" value="Formin homology 2 domain (FH2 domain)"/>
    <property type="match status" value="1"/>
</dbReference>
<keyword evidence="2" id="KW-0904">Protein phosphatase</keyword>
<reference evidence="8" key="1">
    <citation type="journal article" date="2012" name="Nature">
        <title>A physical, genetic and functional sequence assembly of the barley genome.</title>
        <authorList>
            <consortium name="The International Barley Genome Sequencing Consortium"/>
            <person name="Mayer K.F."/>
            <person name="Waugh R."/>
            <person name="Brown J.W."/>
            <person name="Schulman A."/>
            <person name="Langridge P."/>
            <person name="Platzer M."/>
            <person name="Fincher G.B."/>
            <person name="Muehlbauer G.J."/>
            <person name="Sato K."/>
            <person name="Close T.J."/>
            <person name="Wise R.P."/>
            <person name="Stein N."/>
        </authorList>
    </citation>
    <scope>NUCLEOTIDE SEQUENCE [LARGE SCALE GENOMIC DNA]</scope>
    <source>
        <strain evidence="8">cv. Morex</strain>
    </source>
</reference>
<feature type="region of interest" description="Disordered" evidence="4">
    <location>
        <begin position="696"/>
        <end position="719"/>
    </location>
</feature>
<feature type="compositionally biased region" description="Basic and acidic residues" evidence="4">
    <location>
        <begin position="1277"/>
        <end position="1291"/>
    </location>
</feature>
<dbReference type="InterPro" id="IPR014020">
    <property type="entry name" value="Tensin_C2-dom"/>
</dbReference>
<feature type="compositionally biased region" description="Pro residues" evidence="4">
    <location>
        <begin position="1008"/>
        <end position="1021"/>
    </location>
</feature>
<gene>
    <name evidence="7" type="primary">LOC123425458</name>
</gene>
<feature type="compositionally biased region" description="Pro residues" evidence="4">
    <location>
        <begin position="974"/>
        <end position="985"/>
    </location>
</feature>
<feature type="compositionally biased region" description="Polar residues" evidence="4">
    <location>
        <begin position="1622"/>
        <end position="1639"/>
    </location>
</feature>
<reference evidence="7" key="3">
    <citation type="submission" date="2022-01" db="UniProtKB">
        <authorList>
            <consortium name="EnsemblPlants"/>
        </authorList>
    </citation>
    <scope>IDENTIFICATION</scope>
    <source>
        <strain evidence="7">subsp. vulgare</strain>
    </source>
</reference>
<feature type="compositionally biased region" description="Basic and acidic residues" evidence="4">
    <location>
        <begin position="1603"/>
        <end position="1618"/>
    </location>
</feature>
<feature type="compositionally biased region" description="Basic and acidic residues" evidence="4">
    <location>
        <begin position="1640"/>
        <end position="1655"/>
    </location>
</feature>
<feature type="compositionally biased region" description="Polar residues" evidence="4">
    <location>
        <begin position="383"/>
        <end position="396"/>
    </location>
</feature>
<evidence type="ECO:0000313" key="8">
    <source>
        <dbReference type="Proteomes" id="UP000011116"/>
    </source>
</evidence>
<dbReference type="InterPro" id="IPR015425">
    <property type="entry name" value="FH2_Formin"/>
</dbReference>
<dbReference type="RefSeq" id="XP_044965098.1">
    <property type="nucleotide sequence ID" value="XM_045109163.1"/>
</dbReference>
<protein>
    <recommendedName>
        <fullName evidence="3">Formin-like protein</fullName>
    </recommendedName>
</protein>
<feature type="region of interest" description="Disordered" evidence="4">
    <location>
        <begin position="1603"/>
        <end position="1655"/>
    </location>
</feature>
<feature type="compositionally biased region" description="Pro residues" evidence="4">
    <location>
        <begin position="871"/>
        <end position="882"/>
    </location>
</feature>
<feature type="region of interest" description="Disordered" evidence="4">
    <location>
        <begin position="369"/>
        <end position="396"/>
    </location>
</feature>
<feature type="compositionally biased region" description="Pro residues" evidence="4">
    <location>
        <begin position="943"/>
        <end position="966"/>
    </location>
</feature>
<feature type="compositionally biased region" description="Pro residues" evidence="4">
    <location>
        <begin position="889"/>
        <end position="898"/>
    </location>
</feature>
<dbReference type="PROSITE" id="PS51444">
    <property type="entry name" value="FH2"/>
    <property type="match status" value="1"/>
</dbReference>
<dbReference type="Gramene" id="HORVU.MOREX.r3.2HG0128750.1">
    <property type="protein sequence ID" value="HORVU.MOREX.r3.2HG0128750.1"/>
    <property type="gene ID" value="HORVU.MOREX.r3.2HG0128750"/>
</dbReference>
<feature type="compositionally biased region" description="Basic residues" evidence="4">
    <location>
        <begin position="753"/>
        <end position="763"/>
    </location>
</feature>
<dbReference type="Pfam" id="PF02181">
    <property type="entry name" value="FH2"/>
    <property type="match status" value="1"/>
</dbReference>
<dbReference type="Gene3D" id="1.20.58.2220">
    <property type="entry name" value="Formin, FH2 domain"/>
    <property type="match status" value="1"/>
</dbReference>
<feature type="compositionally biased region" description="Pro residues" evidence="4">
    <location>
        <begin position="908"/>
        <end position="917"/>
    </location>
</feature>
<dbReference type="PROSITE" id="PS51182">
    <property type="entry name" value="C2_TENSIN"/>
    <property type="match status" value="1"/>
</dbReference>
<evidence type="ECO:0000256" key="4">
    <source>
        <dbReference type="SAM" id="MobiDB-lite"/>
    </source>
</evidence>
<dbReference type="OrthoDB" id="1668162at2759"/>
<dbReference type="Gene3D" id="3.90.190.10">
    <property type="entry name" value="Protein tyrosine phosphatase superfamily"/>
    <property type="match status" value="1"/>
</dbReference>
<dbReference type="InterPro" id="IPR035892">
    <property type="entry name" value="C2_domain_sf"/>
</dbReference>
<evidence type="ECO:0000256" key="2">
    <source>
        <dbReference type="ARBA" id="ARBA00022912"/>
    </source>
</evidence>
<dbReference type="SMART" id="SM01326">
    <property type="entry name" value="PTEN_C2"/>
    <property type="match status" value="1"/>
</dbReference>
<feature type="compositionally biased region" description="Low complexity" evidence="4">
    <location>
        <begin position="840"/>
        <end position="850"/>
    </location>
</feature>
<feature type="region of interest" description="Disordered" evidence="4">
    <location>
        <begin position="746"/>
        <end position="787"/>
    </location>
</feature>
<dbReference type="SMR" id="A0A8I6X5C8"/>
<accession>A0A8I6X5C8</accession>
<feature type="compositionally biased region" description="Pro residues" evidence="4">
    <location>
        <begin position="851"/>
        <end position="861"/>
    </location>
</feature>
<organism evidence="7 8">
    <name type="scientific">Hordeum vulgare subsp. vulgare</name>
    <name type="common">Domesticated barley</name>
    <dbReference type="NCBI Taxonomy" id="112509"/>
    <lineage>
        <taxon>Eukaryota</taxon>
        <taxon>Viridiplantae</taxon>
        <taxon>Streptophyta</taxon>
        <taxon>Embryophyta</taxon>
        <taxon>Tracheophyta</taxon>
        <taxon>Spermatophyta</taxon>
        <taxon>Magnoliopsida</taxon>
        <taxon>Liliopsida</taxon>
        <taxon>Poales</taxon>
        <taxon>Poaceae</taxon>
        <taxon>BOP clade</taxon>
        <taxon>Pooideae</taxon>
        <taxon>Triticodae</taxon>
        <taxon>Triticeae</taxon>
        <taxon>Hordeinae</taxon>
        <taxon>Hordeum</taxon>
    </lineage>
</organism>
<dbReference type="Gene3D" id="2.60.40.1110">
    <property type="match status" value="1"/>
</dbReference>
<feature type="region of interest" description="Disordered" evidence="4">
    <location>
        <begin position="1270"/>
        <end position="1291"/>
    </location>
</feature>
<dbReference type="InterPro" id="IPR051144">
    <property type="entry name" value="Formin_homology_domain"/>
</dbReference>
<evidence type="ECO:0000256" key="1">
    <source>
        <dbReference type="ARBA" id="ARBA00006468"/>
    </source>
</evidence>
<sequence>MALFRKFFLKKTPDRLLEISERVYVFDCCFAADAMGEDEYRDYLSGIVAQLQDYFPDASFMVSNFWSGDKRSRISDILSEYDMTVMDYPQQYEGCPLLQLEMIHHFLKSCENWLSVEGQQNMLLMHCERGGWPVLAFMLAGLLLYRKTYTGEQKTLEMVYKQARRDFIQQFLKLNPQSSHLRYLHYVTRHGSGSEWPPISRPLILDSVVLHTVPRFDSQGGCRPYLRIHGQDSSPGNKSAKVLFETPKTKKHLQRHGQAEVTVKISASCCVQGDVVLECIHIGEKLDREETMFRVMFNTAFIQSNVLGLNRDDIDAAWNVNNQFPRDFRAEVLFSDPHSFKPAAAVEEVGDDGDETDVASVDTGDEFYEAEEDWHDARRDPETQSTDGRISLEVGNTESDGGVAVVKNSSLGKHVIDEDVKIIISQNSGSMDDNGPAPPPALENPGGLQQACKVFEKSKLSNISDQEDNAVQDIQVVAASIDSEGRKFGSNCQEDTKGVIAQTLVTATDPSCSDEVQCHTESTKISTYTDLDYTAFNSPRILSSMDEDIHLRTLPNEGHQNGDIKIITENTVTLDSELLIYEEKAVVDNGNLVQEVKTVVKEESVISKIDRTGIENTDSEDNNSYNVEMVKVADTADRRLNHSKSKSGLGDTIHAKKSSLQDSIVVLPANEISIEMKTKREECGGRQDFGMSLPQSKIEARGDSPRISDVQSQTLNKSLSSVSKKIPVGTPGSVLLESMLGYNEQLEEQSKPSKPKTIRRWISPKKESETASVRRPSHPPSRYDSSPAALAIRSMSTDNKGNFVKGPSLVLPGTLYGNHLTQDAMLSPRFPARRPLLSAAQAAPRIQATAPAPPPPPPPPFYSASSSATHLPPPPPPPPPPASACLSNVPPPPPPPPMSFGAQTRHFAPPPPPPPPQGLGVRGNIPPPPPPPPRLNGSAIAPHAPPPPPPKPSSSAPPPPPPPPPIQSFTTRPGAPPPPPPPPLPVTRSGAPAPPPPPPLPVTRSGAPAPPPPPPPPPPLPATRSSAPLPPPPPPLPATRSGAPPPPPPPPLMTRSGAPPPPPPPPGARPGPPPPPPPPGARPGPPPPPPPPGRPAAPPPPPPPGRPGAPPPPPPPGRPGAPPPPPPPGRPGAPPPPPPPGRPGAPPPPPPPGAGGRAPPPPPAPGGRLGGPPPPPPPGGRAPAPPRAPGAPPPPGGNPTNSLGRGRGAVRPPGSGFGAAAARKSTLKPLHWVKVTRAMQGSLWEELQRNDDPHSVSEFDLSELESLFPAAVPKTDNTSKTDRRKSLGSKPEKVQLIELRRANNTEIMLTKVKMPLPDLVSAALALDQSTLDVDQVENLIKFCPTKEEMELLKNYTGDKQHLGKCELFFLELMKVPRMESKLRVFSFKIQFGSQVADLGKSLKTIDSSCNEIRSSLKLKEIMKKILLLGNTLNQGTARGAAVGFRLDSLLKLTDTRATNNKMTLMHYLCKVLAAKSPQLLNFYVDLVSLEATSKIQLKMLAEEMQAVSKGLEKVEHEFKASESDGPVSEIFREKLKEFTDNAGADVQSLSSLFSEVGKKADQLIKYFGEDPVRCPFEQVMSTLLTFVTMFRKAHEENIKQAELEKKKAQKEAEAEKSKNAQLASKNDSKASNPSRQAKQTLEKTRSTSRRGKDGG</sequence>
<feature type="domain" description="FH2" evidence="6">
    <location>
        <begin position="1217"/>
        <end position="1616"/>
    </location>
</feature>
<dbReference type="PANTHER" id="PTHR45733:SF10">
    <property type="entry name" value="FORMIN-LIKE PROTEIN 15A-RELATED"/>
    <property type="match status" value="1"/>
</dbReference>
<feature type="compositionally biased region" description="Polar residues" evidence="4">
    <location>
        <begin position="709"/>
        <end position="719"/>
    </location>
</feature>
<dbReference type="Proteomes" id="UP000011116">
    <property type="component" value="Chromosome 2H"/>
</dbReference>
<feature type="compositionally biased region" description="Pro residues" evidence="4">
    <location>
        <begin position="1028"/>
        <end position="1197"/>
    </location>
</feature>
<evidence type="ECO:0000313" key="7">
    <source>
        <dbReference type="EnsemblPlants" id="HORVU.MOREX.r3.2HG0128750.1"/>
    </source>
</evidence>
<feature type="domain" description="C2 tensin-type" evidence="5">
    <location>
        <begin position="200"/>
        <end position="337"/>
    </location>
</feature>
<feature type="compositionally biased region" description="Pro residues" evidence="4">
    <location>
        <begin position="992"/>
        <end position="1001"/>
    </location>
</feature>
<feature type="region of interest" description="Disordered" evidence="4">
    <location>
        <begin position="840"/>
        <end position="1220"/>
    </location>
</feature>
<dbReference type="SUPFAM" id="SSF49562">
    <property type="entry name" value="C2 domain (Calcium/lipid-binding domain, CaLB)"/>
    <property type="match status" value="1"/>
</dbReference>
<dbReference type="KEGG" id="hvg:123425458"/>
<keyword evidence="2" id="KW-0378">Hydrolase</keyword>
<dbReference type="PANTHER" id="PTHR45733">
    <property type="entry name" value="FORMIN-J"/>
    <property type="match status" value="1"/>
</dbReference>